<keyword evidence="8" id="KW-1185">Reference proteome</keyword>
<dbReference type="AlphaFoldDB" id="A0A9X2MVE6"/>
<dbReference type="GO" id="GO:0140359">
    <property type="term" value="F:ABC-type transporter activity"/>
    <property type="evidence" value="ECO:0007669"/>
    <property type="project" value="InterPro"/>
</dbReference>
<organism evidence="7 8">
    <name type="scientific">Paenibacillus soyae</name>
    <dbReference type="NCBI Taxonomy" id="2969249"/>
    <lineage>
        <taxon>Bacteria</taxon>
        <taxon>Bacillati</taxon>
        <taxon>Bacillota</taxon>
        <taxon>Bacilli</taxon>
        <taxon>Bacillales</taxon>
        <taxon>Paenibacillaceae</taxon>
        <taxon>Paenibacillus</taxon>
    </lineage>
</organism>
<proteinExistence type="predicted"/>
<dbReference type="Gene3D" id="3.40.1710.10">
    <property type="entry name" value="abc type-2 transporter like domain"/>
    <property type="match status" value="1"/>
</dbReference>
<feature type="transmembrane region" description="Helical" evidence="5">
    <location>
        <begin position="321"/>
        <end position="344"/>
    </location>
</feature>
<dbReference type="InterPro" id="IPR051328">
    <property type="entry name" value="T7SS_ABC-Transporter"/>
</dbReference>
<feature type="transmembrane region" description="Helical" evidence="5">
    <location>
        <begin position="164"/>
        <end position="186"/>
    </location>
</feature>
<evidence type="ECO:0000256" key="1">
    <source>
        <dbReference type="ARBA" id="ARBA00004141"/>
    </source>
</evidence>
<dbReference type="InterPro" id="IPR013525">
    <property type="entry name" value="ABC2_TM"/>
</dbReference>
<dbReference type="Pfam" id="PF12698">
    <property type="entry name" value="ABC2_membrane_3"/>
    <property type="match status" value="1"/>
</dbReference>
<dbReference type="EMBL" id="JANIPJ010000030">
    <property type="protein sequence ID" value="MCR2807639.1"/>
    <property type="molecule type" value="Genomic_DNA"/>
</dbReference>
<dbReference type="RefSeq" id="WP_257452278.1">
    <property type="nucleotide sequence ID" value="NZ_JANIPJ010000030.1"/>
</dbReference>
<dbReference type="PANTHER" id="PTHR43077:SF5">
    <property type="entry name" value="PHAGE INFECTION PROTEIN"/>
    <property type="match status" value="1"/>
</dbReference>
<keyword evidence="4 5" id="KW-0472">Membrane</keyword>
<evidence type="ECO:0000256" key="2">
    <source>
        <dbReference type="ARBA" id="ARBA00022692"/>
    </source>
</evidence>
<evidence type="ECO:0000256" key="4">
    <source>
        <dbReference type="ARBA" id="ARBA00023136"/>
    </source>
</evidence>
<reference evidence="7" key="1">
    <citation type="submission" date="2022-08" db="EMBL/GenBank/DDBJ databases">
        <title>The genomic sequence of strain Paenibacillus sp. SCIV0701.</title>
        <authorList>
            <person name="Zhao H."/>
        </authorList>
    </citation>
    <scope>NUCLEOTIDE SEQUENCE</scope>
    <source>
        <strain evidence="7">SCIV0701</strain>
    </source>
</reference>
<sequence>MKPVTALLKTLQTRIGIVFAIFVPFAFLIIWMTGYNGATDRIDRLHVGLVGGETNESQTAVDFFQNNAPFQTALAASQDEALADMDEGLLDMVVIVPTDLESAAASGGAKLIYYVNDRSSELVKGVMESMANQLTAQLNGVVVPDVQSLPIQAEVIKTNEISNFALSMLPMILGFIPYIAMMTMNIQFNVASNMLKRQFGKWELFFARQLVLASVAIVVPLLLSAAVKLFLDVHASFWELWGFEMLVFTACICVTQLAFALFGNAGPLFNVFLIPFQLMTAGNIIAASMLTPFYRHFGSFLPASNGIQGAMHLVYGGGSAGGYAATLALIAVVAWGLTVLRLAVPSRAAAAPKAQTAA</sequence>
<keyword evidence="3 5" id="KW-1133">Transmembrane helix</keyword>
<protein>
    <submittedName>
        <fullName evidence="7">ABC transporter permease</fullName>
    </submittedName>
</protein>
<feature type="transmembrane region" description="Helical" evidence="5">
    <location>
        <begin position="268"/>
        <end position="290"/>
    </location>
</feature>
<keyword evidence="2 5" id="KW-0812">Transmembrane</keyword>
<feature type="transmembrane region" description="Helical" evidence="5">
    <location>
        <begin position="243"/>
        <end position="262"/>
    </location>
</feature>
<dbReference type="GO" id="GO:0016020">
    <property type="term" value="C:membrane"/>
    <property type="evidence" value="ECO:0007669"/>
    <property type="project" value="UniProtKB-SubCell"/>
</dbReference>
<dbReference type="PANTHER" id="PTHR43077">
    <property type="entry name" value="TRANSPORT PERMEASE YVFS-RELATED"/>
    <property type="match status" value="1"/>
</dbReference>
<feature type="transmembrane region" description="Helical" evidence="5">
    <location>
        <begin position="206"/>
        <end position="231"/>
    </location>
</feature>
<dbReference type="Proteomes" id="UP001141950">
    <property type="component" value="Unassembled WGS sequence"/>
</dbReference>
<gene>
    <name evidence="7" type="ORF">NQZ67_27490</name>
</gene>
<feature type="domain" description="ABC-2 type transporter transmembrane" evidence="6">
    <location>
        <begin position="16"/>
        <end position="339"/>
    </location>
</feature>
<comment type="subcellular location">
    <subcellularLocation>
        <location evidence="1">Membrane</location>
        <topology evidence="1">Multi-pass membrane protein</topology>
    </subcellularLocation>
</comment>
<evidence type="ECO:0000313" key="7">
    <source>
        <dbReference type="EMBL" id="MCR2807639.1"/>
    </source>
</evidence>
<feature type="transmembrane region" description="Helical" evidence="5">
    <location>
        <begin position="15"/>
        <end position="35"/>
    </location>
</feature>
<evidence type="ECO:0000256" key="5">
    <source>
        <dbReference type="SAM" id="Phobius"/>
    </source>
</evidence>
<comment type="caution">
    <text evidence="7">The sequence shown here is derived from an EMBL/GenBank/DDBJ whole genome shotgun (WGS) entry which is preliminary data.</text>
</comment>
<name>A0A9X2MVE6_9BACL</name>
<evidence type="ECO:0000256" key="3">
    <source>
        <dbReference type="ARBA" id="ARBA00022989"/>
    </source>
</evidence>
<accession>A0A9X2MVE6</accession>
<evidence type="ECO:0000313" key="8">
    <source>
        <dbReference type="Proteomes" id="UP001141950"/>
    </source>
</evidence>
<evidence type="ECO:0000259" key="6">
    <source>
        <dbReference type="Pfam" id="PF12698"/>
    </source>
</evidence>